<dbReference type="RefSeq" id="WP_145389220.1">
    <property type="nucleotide sequence ID" value="NZ_CP037423.1"/>
</dbReference>
<name>A0A518HW33_9BACT</name>
<keyword evidence="2" id="KW-1185">Reference proteome</keyword>
<evidence type="ECO:0000313" key="2">
    <source>
        <dbReference type="Proteomes" id="UP000319004"/>
    </source>
</evidence>
<organism evidence="1 2">
    <name type="scientific">Stieleria neptunia</name>
    <dbReference type="NCBI Taxonomy" id="2527979"/>
    <lineage>
        <taxon>Bacteria</taxon>
        <taxon>Pseudomonadati</taxon>
        <taxon>Planctomycetota</taxon>
        <taxon>Planctomycetia</taxon>
        <taxon>Pirellulales</taxon>
        <taxon>Pirellulaceae</taxon>
        <taxon>Stieleria</taxon>
    </lineage>
</organism>
<sequence length="74" mass="7962">MAASASMPQAYPPLLTKKQTAEFYATTTRTIDRWLLEGTLPADAKVVIGGSVRFRTAVLMDHINGSTTESSEGC</sequence>
<protein>
    <recommendedName>
        <fullName evidence="3">Helix-turn-helix domain protein</fullName>
    </recommendedName>
</protein>
<dbReference type="OrthoDB" id="9806994at2"/>
<dbReference type="EMBL" id="CP037423">
    <property type="protein sequence ID" value="QDV44984.1"/>
    <property type="molecule type" value="Genomic_DNA"/>
</dbReference>
<evidence type="ECO:0008006" key="3">
    <source>
        <dbReference type="Google" id="ProtNLM"/>
    </source>
</evidence>
<proteinExistence type="predicted"/>
<evidence type="ECO:0000313" key="1">
    <source>
        <dbReference type="EMBL" id="QDV44984.1"/>
    </source>
</evidence>
<dbReference type="Proteomes" id="UP000319004">
    <property type="component" value="Chromosome"/>
</dbReference>
<dbReference type="AlphaFoldDB" id="A0A518HW33"/>
<dbReference type="KEGG" id="snep:Enr13x_48570"/>
<reference evidence="1 2" key="1">
    <citation type="submission" date="2019-03" db="EMBL/GenBank/DDBJ databases">
        <title>Deep-cultivation of Planctomycetes and their phenomic and genomic characterization uncovers novel biology.</title>
        <authorList>
            <person name="Wiegand S."/>
            <person name="Jogler M."/>
            <person name="Boedeker C."/>
            <person name="Pinto D."/>
            <person name="Vollmers J."/>
            <person name="Rivas-Marin E."/>
            <person name="Kohn T."/>
            <person name="Peeters S.H."/>
            <person name="Heuer A."/>
            <person name="Rast P."/>
            <person name="Oberbeckmann S."/>
            <person name="Bunk B."/>
            <person name="Jeske O."/>
            <person name="Meyerdierks A."/>
            <person name="Storesund J.E."/>
            <person name="Kallscheuer N."/>
            <person name="Luecker S."/>
            <person name="Lage O.M."/>
            <person name="Pohl T."/>
            <person name="Merkel B.J."/>
            <person name="Hornburger P."/>
            <person name="Mueller R.-W."/>
            <person name="Bruemmer F."/>
            <person name="Labrenz M."/>
            <person name="Spormann A.M."/>
            <person name="Op den Camp H."/>
            <person name="Overmann J."/>
            <person name="Amann R."/>
            <person name="Jetten M.S.M."/>
            <person name="Mascher T."/>
            <person name="Medema M.H."/>
            <person name="Devos D.P."/>
            <person name="Kaster A.-K."/>
            <person name="Ovreas L."/>
            <person name="Rohde M."/>
            <person name="Galperin M.Y."/>
            <person name="Jogler C."/>
        </authorList>
    </citation>
    <scope>NUCLEOTIDE SEQUENCE [LARGE SCALE GENOMIC DNA]</scope>
    <source>
        <strain evidence="1 2">Enr13</strain>
    </source>
</reference>
<accession>A0A518HW33</accession>
<gene>
    <name evidence="1" type="ORF">Enr13x_48570</name>
</gene>